<proteinExistence type="predicted"/>
<sequence>MAEDSATAHRRTIAERLEHLMNTGHPDGTGPRDYLAVELASQEHAKRHPGSPTISRQTVHNLRHGKVANPGINALTTLANVYQVPISYFLSAGDDATAGQASAPLPAMVLQRLDDVLKVLQPDTAAPLDDEARVTVLDSKGSKIGLSDLATLRSGQWDEQLRQPLRDFAGTISLPPGYFVDDTIPAADPDDLLLLGALKAVGARSVAMRQVAGLPSDALQALSPVLDLLSKANPRQRM</sequence>
<name>A0ABN3DSL4_9ACTN</name>
<evidence type="ECO:0000313" key="2">
    <source>
        <dbReference type="EMBL" id="GAA2240613.1"/>
    </source>
</evidence>
<comment type="caution">
    <text evidence="2">The sequence shown here is derived from an EMBL/GenBank/DDBJ whole genome shotgun (WGS) entry which is preliminary data.</text>
</comment>
<accession>A0ABN3DSL4</accession>
<dbReference type="EMBL" id="BAAATR010000007">
    <property type="protein sequence ID" value="GAA2240613.1"/>
    <property type="molecule type" value="Genomic_DNA"/>
</dbReference>
<dbReference type="InterPro" id="IPR010982">
    <property type="entry name" value="Lambda_DNA-bd_dom_sf"/>
</dbReference>
<reference evidence="2 3" key="1">
    <citation type="journal article" date="2019" name="Int. J. Syst. Evol. Microbiol.">
        <title>The Global Catalogue of Microorganisms (GCM) 10K type strain sequencing project: providing services to taxonomists for standard genome sequencing and annotation.</title>
        <authorList>
            <consortium name="The Broad Institute Genomics Platform"/>
            <consortium name="The Broad Institute Genome Sequencing Center for Infectious Disease"/>
            <person name="Wu L."/>
            <person name="Ma J."/>
        </authorList>
    </citation>
    <scope>NUCLEOTIDE SEQUENCE [LARGE SCALE GENOMIC DNA]</scope>
    <source>
        <strain evidence="2 3">JCM 7356</strain>
    </source>
</reference>
<keyword evidence="3" id="KW-1185">Reference proteome</keyword>
<feature type="domain" description="HTH cro/C1-type" evidence="1">
    <location>
        <begin position="54"/>
        <end position="89"/>
    </location>
</feature>
<dbReference type="InterPro" id="IPR001387">
    <property type="entry name" value="Cro/C1-type_HTH"/>
</dbReference>
<protein>
    <recommendedName>
        <fullName evidence="1">HTH cro/C1-type domain-containing protein</fullName>
    </recommendedName>
</protein>
<dbReference type="Proteomes" id="UP001500305">
    <property type="component" value="Unassembled WGS sequence"/>
</dbReference>
<evidence type="ECO:0000259" key="1">
    <source>
        <dbReference type="PROSITE" id="PS50943"/>
    </source>
</evidence>
<evidence type="ECO:0000313" key="3">
    <source>
        <dbReference type="Proteomes" id="UP001500305"/>
    </source>
</evidence>
<dbReference type="PROSITE" id="PS50943">
    <property type="entry name" value="HTH_CROC1"/>
    <property type="match status" value="1"/>
</dbReference>
<organism evidence="2 3">
    <name type="scientific">Kitasatospora cystarginea</name>
    <dbReference type="NCBI Taxonomy" id="58350"/>
    <lineage>
        <taxon>Bacteria</taxon>
        <taxon>Bacillati</taxon>
        <taxon>Actinomycetota</taxon>
        <taxon>Actinomycetes</taxon>
        <taxon>Kitasatosporales</taxon>
        <taxon>Streptomycetaceae</taxon>
        <taxon>Kitasatospora</taxon>
    </lineage>
</organism>
<dbReference type="RefSeq" id="WP_344636155.1">
    <property type="nucleotide sequence ID" value="NZ_BAAATR010000007.1"/>
</dbReference>
<gene>
    <name evidence="2" type="ORF">GCM10010430_22600</name>
</gene>
<dbReference type="Gene3D" id="1.10.260.40">
    <property type="entry name" value="lambda repressor-like DNA-binding domains"/>
    <property type="match status" value="2"/>
</dbReference>